<feature type="compositionally biased region" description="Basic and acidic residues" evidence="2">
    <location>
        <begin position="395"/>
        <end position="409"/>
    </location>
</feature>
<dbReference type="Proteomes" id="UP001187531">
    <property type="component" value="Unassembled WGS sequence"/>
</dbReference>
<feature type="compositionally biased region" description="Low complexity" evidence="2">
    <location>
        <begin position="2218"/>
        <end position="2228"/>
    </location>
</feature>
<feature type="compositionally biased region" description="Basic and acidic residues" evidence="2">
    <location>
        <begin position="1936"/>
        <end position="1956"/>
    </location>
</feature>
<feature type="region of interest" description="Disordered" evidence="2">
    <location>
        <begin position="2162"/>
        <end position="2199"/>
    </location>
</feature>
<feature type="region of interest" description="Disordered" evidence="2">
    <location>
        <begin position="1921"/>
        <end position="1956"/>
    </location>
</feature>
<feature type="region of interest" description="Disordered" evidence="2">
    <location>
        <begin position="1859"/>
        <end position="1887"/>
    </location>
</feature>
<keyword evidence="4" id="KW-1185">Reference proteome</keyword>
<feature type="region of interest" description="Disordered" evidence="2">
    <location>
        <begin position="174"/>
        <end position="207"/>
    </location>
</feature>
<dbReference type="EMBL" id="JAVRJZ010000019">
    <property type="protein sequence ID" value="KAK2707327.1"/>
    <property type="molecule type" value="Genomic_DNA"/>
</dbReference>
<feature type="region of interest" description="Disordered" evidence="2">
    <location>
        <begin position="624"/>
        <end position="653"/>
    </location>
</feature>
<feature type="region of interest" description="Disordered" evidence="2">
    <location>
        <begin position="3164"/>
        <end position="3192"/>
    </location>
</feature>
<accession>A0AA88HKW1</accession>
<feature type="region of interest" description="Disordered" evidence="2">
    <location>
        <begin position="3297"/>
        <end position="3332"/>
    </location>
</feature>
<evidence type="ECO:0000256" key="1">
    <source>
        <dbReference type="ARBA" id="ARBA00022737"/>
    </source>
</evidence>
<feature type="compositionally biased region" description="Basic and acidic residues" evidence="2">
    <location>
        <begin position="2315"/>
        <end position="2349"/>
    </location>
</feature>
<gene>
    <name evidence="3" type="ORF">QYM36_015119</name>
</gene>
<reference evidence="3" key="1">
    <citation type="submission" date="2023-07" db="EMBL/GenBank/DDBJ databases">
        <title>Chromosome-level genome assembly of Artemia franciscana.</title>
        <authorList>
            <person name="Jo E."/>
        </authorList>
    </citation>
    <scope>NUCLEOTIDE SEQUENCE</scope>
    <source>
        <tissue evidence="3">Whole body</tissue>
    </source>
</reference>
<feature type="region of interest" description="Disordered" evidence="2">
    <location>
        <begin position="3225"/>
        <end position="3266"/>
    </location>
</feature>
<keyword evidence="1" id="KW-0677">Repeat</keyword>
<feature type="compositionally biased region" description="Basic and acidic residues" evidence="2">
    <location>
        <begin position="238"/>
        <end position="248"/>
    </location>
</feature>
<dbReference type="Gene3D" id="1.20.5.190">
    <property type="match status" value="3"/>
</dbReference>
<feature type="compositionally biased region" description="Polar residues" evidence="2">
    <location>
        <begin position="174"/>
        <end position="197"/>
    </location>
</feature>
<feature type="compositionally biased region" description="Polar residues" evidence="2">
    <location>
        <begin position="3180"/>
        <end position="3190"/>
    </location>
</feature>
<feature type="region of interest" description="Disordered" evidence="2">
    <location>
        <begin position="499"/>
        <end position="519"/>
    </location>
</feature>
<dbReference type="InterPro" id="IPR052318">
    <property type="entry name" value="CellDiv_DevSignal_Domain"/>
</dbReference>
<feature type="region of interest" description="Disordered" evidence="2">
    <location>
        <begin position="367"/>
        <end position="409"/>
    </location>
</feature>
<feature type="region of interest" description="Disordered" evidence="2">
    <location>
        <begin position="978"/>
        <end position="1001"/>
    </location>
</feature>
<feature type="compositionally biased region" description="Basic and acidic residues" evidence="2">
    <location>
        <begin position="3249"/>
        <end position="3259"/>
    </location>
</feature>
<feature type="non-terminal residue" evidence="3">
    <location>
        <position position="3332"/>
    </location>
</feature>
<feature type="compositionally biased region" description="Basic and acidic residues" evidence="2">
    <location>
        <begin position="499"/>
        <end position="510"/>
    </location>
</feature>
<organism evidence="3 4">
    <name type="scientific">Artemia franciscana</name>
    <name type="common">Brine shrimp</name>
    <name type="synonym">Artemia sanfranciscana</name>
    <dbReference type="NCBI Taxonomy" id="6661"/>
    <lineage>
        <taxon>Eukaryota</taxon>
        <taxon>Metazoa</taxon>
        <taxon>Ecdysozoa</taxon>
        <taxon>Arthropoda</taxon>
        <taxon>Crustacea</taxon>
        <taxon>Branchiopoda</taxon>
        <taxon>Anostraca</taxon>
        <taxon>Artemiidae</taxon>
        <taxon>Artemia</taxon>
    </lineage>
</organism>
<dbReference type="SMART" id="SM00015">
    <property type="entry name" value="IQ"/>
    <property type="match status" value="8"/>
</dbReference>
<dbReference type="PROSITE" id="PS50096">
    <property type="entry name" value="IQ"/>
    <property type="match status" value="9"/>
</dbReference>
<evidence type="ECO:0000313" key="3">
    <source>
        <dbReference type="EMBL" id="KAK2707327.1"/>
    </source>
</evidence>
<feature type="compositionally biased region" description="Basic and acidic residues" evidence="2">
    <location>
        <begin position="370"/>
        <end position="387"/>
    </location>
</feature>
<dbReference type="PANTHER" id="PTHR22590">
    <property type="entry name" value="MYOSIN MOTOR DOMAIN-CONTAINING PROTEIN"/>
    <property type="match status" value="1"/>
</dbReference>
<feature type="compositionally biased region" description="Polar residues" evidence="2">
    <location>
        <begin position="978"/>
        <end position="994"/>
    </location>
</feature>
<feature type="region of interest" description="Disordered" evidence="2">
    <location>
        <begin position="2215"/>
        <end position="2253"/>
    </location>
</feature>
<sequence>MELFSTLSATFQMFPELSGRYTSSLANIDLPAIDEESPADGPQQLPVFLTVTKKKPIGITNVVTTQIEESSYEIRDSFEDNSRQNSFYTPSYKDGCLESQQYLVLKEEIEREESQVNIDPEDIKFTPEDEQAATKIQASYRGFKTRKALETGAAIAGAEGIGFFPLQKDTQKLQASTASSNQNLSTTGSISPIVNSRDSSHEPENMRSTNGYYLLKEEASISNLNIAESSSYQVSEPEDYHKEDKENFSRLQTGDDTDPLIQDESDDEPNEYTNNCLIDFTNACEEYRQQFKVEIDPKQPVLSNKTVSENFEKENIQTIQTGNVSSNLIANHNIEPIEKSEVLMVNIENRKENAKIRNEKGVCQVNSSYSEHETHDEEKNYDNEVKNKTNTTAHYENHGFKDKDDDRQDSTKITVNAEEQVWHFKSNREIKSVLQEISDEHRNSSDMKENNGPSDKESYVVLARTVSAANNEEAYSEKIQGQVTTTTEEDFAYTGKEHNIKSGNDVEHTQDYSSSLSSGHFLPKSEARKVLSEFWNQPVRQETIKTEPKSIEADDVLQFVDDHRVSGYHQIATGYDSQFLNATSTHKSVEGMGETLEEAEDIVHDDNQPSIACSASAEELQTEINTSTDSTIPNTPQKRHKLNTERNKDSHSDNILDNMNIEMQSRESDKNTMSGYIENPPDYQTENENDNEVEIIIRNSTDLDDEIANVILTALGSGESHPCFTEASILPSPTYHEDFGDAPLIHNIPVTSSRSNVSCNDPSIQFFKIKGKNSALDQVGIVGETKLPIASDSDPECVNPIFHVSEIDLIQPNEKGTENVIKKTEEICIYAEEPSISDAEIIDYGQSIEPLEAETIDTNFSHLERKHEALQYKNTYTEVPNIRAKSCDRGINYSEIENSVIDEGISNANSLKIQPNHIVFDKKVENTEIYESQGCLRKTDRQESCYQETIKKLSQSYNSYENPKSTELLDTPLEGQIKSGQSSLADESITTTEGTENDRSFPDVEININFSRKTLESKGRQEGDDEVSTIISSDSIPPYNEQCSNSHSLLQKNTEIENSLVTDTPSIIIRADDMDEDEYIWRKLQGYSSLDEDDTYVKAVTKIQATYRGYLTRRDLENDSKKEDTTNNLDIEEDEELNLNLQESCSVLDNNEGQTNANIEKIDCLVKDSPGLRCNEEPDLIASETELLLKDKNKGTLKSRDKQRNSKGFEQSFEADNEPFDNTSLKDNIISDTDHAPAEDDSIRVFSTVKSETEYKGFVTDKTSSFYDEAQDFQTQDRNDEKKKNHYFTENQKFGEKQQETLKNEKLEESNETNLLTHIHDLQTEDSSIQVNLDSKPFSPESDDNLSKVEAAVKIQAAFRGHRTRRGVADQLSITTVETEKSAFVENAHDVIKNNAAVKIQAAFRGHKTRRELIDLLSSSAAEDGEIVKDVEIPLGKNAFDGLENEAAVKFKTDFDEQKVGKESLENNLLKNAIAQNEKNIKEVRLPLCKDEIEKEAAVKIQASFRGHMARRQLEENDSIDKFDCGTIKIVETSDSNGLDESNILFESKSTLKINETEAEDSSAHECLRQREIKIGQRDEERNSNGCKKNIDLKKKEINEDILSEDTEIQHLQKYNKRDSISDFRSQESLIQSHDLNMPNEKVPGLSKYALEVCVAAEITGNETFSETDKKTNVNTIRDDVELVPKIISDGISSKNESFSPLNIISTEDVYQPECKETSQPETYYHKKSLEQNECPEEKVLDNSEIKKQSSDVQTKDELENITVPDSETEAATNKINNDDQILIVVENLCPSREFVFVTAEFNPKSSDCDTRNEDPCVGRDQGKSLQCIKNPENFTGRDKVSDKIDYVKVPILINGKTSSQVNEKDTEIPKEKQEALTEETDRNGRDGYENNKLCTVFDKMYVNINIPDDQRLMGQKPIFPTNERSMETNTQTYSLEREHNLDSKTNGKETNDNTKLQEKPILREGNSDIQVNDKDTEPMSKFQERKVEKRDTSCCNSNIEVQAICVDQEHDLKRKLSLHLDSEDNSKLCSKEDVHDKILSTETLKKEAVSEKNLDESAISYKEILREIRNDDETNELPTQTTLENPITTGVNDMHKDIVDIQNPIINVELNPKYSFLSENEPKVQHSNRDSGIRISPKETNEFKAEFPQRIQGKIDLPCSLSKEEKEMTDNTKIESERSNKSNEETETLSEETNNKEKIADSISETHREAMEECGNNKEFNSENNFTEESKQPLENFSARKGFEDYESGTKIPSIETNYALSPNHKLNEESVDSIDFKELQPNVVPKRDVLGRDHSDGEFDKNFESLDDSPIARTKDADRQEDSSVTKHGSDTSRECSEKQNNKDMHGETFEFSIISKTISNLRSVPSLNSENSPFDSASVAVSLPLQNISTKNISNSSNDHSPIVKSMNTDGSEPSTAELIKENLYTGVSQSDEEVFKRASKDRVFENQKGGSVPTVDRIHIGDLDVSRATKEKTIDEIDIETESSINKNKMTSVTPKSDNRIKSTALKSLTTNILPGVSSQEKYKEDFHIDVLDTNSIAPDSLETTDEKLDENSFLDSLEVNPTKRMSDNFEVPLVYLINSLEFEHDSLSIVDKVPTDSLEVCNDDKIYLKEKLLDDETFPAISLVSDVTDGSHIELLDVQGHIDETAIAPDCNAPSREQVPQYFSLQARSLSTTDVEESDVILLAARSNSLEDFAQLEKKIEEEFISNNLETKNFFEVKEKSQDNQVLKNQLMPDVIPPMIETCYQSNILNPISGNVKAKKGNNNTIKSERAADNDSIINSRQSDQTKIELCQIAPDFSEEIVTALCSSLNKESTEVKVEDLDHLAKINDQISHNELEVKAVGIKSVDDLVHNLESSMHMSTNICQNVSFKEQFQETDAVARTKDSIVANSLESKFLTFDSLNEDIEQGSAEDLNNLSKLNDEFPHTECEVESVGNKIFDNPVGNHCHKDNVRELVQEIDTAAKAEDIAVNSLASDYSESDLRASEISDFIRDINGERFPRDSTIDGKVCNSSKEEEINVDPKILGKEEIALIENWKDRGSTSPSEICDDKNFLDEDLATKEASEMIDSIVKAIEEVEFIALSHESPVYEKPTLDDIFKFNVDTEEFEIDEIDSQEETDHSSDWSDVEKKDDQDILNVAATKIQAQYRGYKVRQRLKRQKYLQSKNPQNRERRESQQNTLPDNQRVPNLHGFEDCTELQKAATKIQAGVRGFLVRRAMRSLRRERRRSSGASRGIYSYIRKSNRRHSDVLPRRSSDPPLSLNPSEFSRQLGSMHEVVAATIIQAYFRGYKTRKNMNRSPRKTKSAEEEGSEANTREHCAATKIQAAFR</sequence>
<feature type="compositionally biased region" description="Basic and acidic residues" evidence="2">
    <location>
        <begin position="2163"/>
        <end position="2185"/>
    </location>
</feature>
<dbReference type="InterPro" id="IPR000048">
    <property type="entry name" value="IQ_motif_EF-hand-BS"/>
</dbReference>
<dbReference type="PANTHER" id="PTHR22590:SF5">
    <property type="entry name" value="MYOSIN MOTOR DOMAIN-CONTAINING PROTEIN"/>
    <property type="match status" value="1"/>
</dbReference>
<evidence type="ECO:0000313" key="4">
    <source>
        <dbReference type="Proteomes" id="UP001187531"/>
    </source>
</evidence>
<feature type="compositionally biased region" description="Polar residues" evidence="2">
    <location>
        <begin position="624"/>
        <end position="636"/>
    </location>
</feature>
<feature type="region of interest" description="Disordered" evidence="2">
    <location>
        <begin position="1287"/>
        <end position="1310"/>
    </location>
</feature>
<feature type="compositionally biased region" description="Acidic residues" evidence="2">
    <location>
        <begin position="255"/>
        <end position="270"/>
    </location>
</feature>
<feature type="compositionally biased region" description="Basic and acidic residues" evidence="2">
    <location>
        <begin position="3121"/>
        <end position="3133"/>
    </location>
</feature>
<dbReference type="CDD" id="cd23767">
    <property type="entry name" value="IQCD"/>
    <property type="match status" value="7"/>
</dbReference>
<feature type="compositionally biased region" description="Basic and acidic residues" evidence="2">
    <location>
        <begin position="2287"/>
        <end position="2306"/>
    </location>
</feature>
<feature type="compositionally biased region" description="Basic and acidic residues" evidence="2">
    <location>
        <begin position="1293"/>
        <end position="1309"/>
    </location>
</feature>
<protein>
    <submittedName>
        <fullName evidence="3">Uncharacterized protein</fullName>
    </submittedName>
</protein>
<dbReference type="InterPro" id="IPR027417">
    <property type="entry name" value="P-loop_NTPase"/>
</dbReference>
<dbReference type="SUPFAM" id="SSF52540">
    <property type="entry name" value="P-loop containing nucleoside triphosphate hydrolases"/>
    <property type="match status" value="1"/>
</dbReference>
<feature type="region of interest" description="Disordered" evidence="2">
    <location>
        <begin position="1196"/>
        <end position="1236"/>
    </location>
</feature>
<feature type="compositionally biased region" description="Basic and acidic residues" evidence="2">
    <location>
        <begin position="1863"/>
        <end position="1887"/>
    </location>
</feature>
<evidence type="ECO:0000256" key="2">
    <source>
        <dbReference type="SAM" id="MobiDB-lite"/>
    </source>
</evidence>
<name>A0AA88HKW1_ARTSF</name>
<feature type="region of interest" description="Disordered" evidence="2">
    <location>
        <begin position="3114"/>
        <end position="3133"/>
    </location>
</feature>
<comment type="caution">
    <text evidence="3">The sequence shown here is derived from an EMBL/GenBank/DDBJ whole genome shotgun (WGS) entry which is preliminary data.</text>
</comment>
<feature type="compositionally biased region" description="Basic and acidic residues" evidence="2">
    <location>
        <begin position="642"/>
        <end position="653"/>
    </location>
</feature>
<dbReference type="Pfam" id="PF00612">
    <property type="entry name" value="IQ"/>
    <property type="match status" value="8"/>
</dbReference>
<feature type="region of interest" description="Disordered" evidence="2">
    <location>
        <begin position="2283"/>
        <end position="2349"/>
    </location>
</feature>
<feature type="region of interest" description="Disordered" evidence="2">
    <location>
        <begin position="228"/>
        <end position="270"/>
    </location>
</feature>
<feature type="compositionally biased region" description="Basic residues" evidence="2">
    <location>
        <begin position="3297"/>
        <end position="3306"/>
    </location>
</feature>
<proteinExistence type="predicted"/>